<dbReference type="EnsemblMetazoa" id="Aqu2.1.22574_001">
    <property type="protein sequence ID" value="Aqu2.1.22574_001"/>
    <property type="gene ID" value="Aqu2.1.22574"/>
</dbReference>
<organism evidence="1">
    <name type="scientific">Amphimedon queenslandica</name>
    <name type="common">Sponge</name>
    <dbReference type="NCBI Taxonomy" id="400682"/>
    <lineage>
        <taxon>Eukaryota</taxon>
        <taxon>Metazoa</taxon>
        <taxon>Porifera</taxon>
        <taxon>Demospongiae</taxon>
        <taxon>Heteroscleromorpha</taxon>
        <taxon>Haplosclerida</taxon>
        <taxon>Niphatidae</taxon>
        <taxon>Amphimedon</taxon>
    </lineage>
</organism>
<accession>A0A1X7U4W2</accession>
<name>A0A1X7U4W2_AMPQE</name>
<dbReference type="AlphaFoldDB" id="A0A1X7U4W2"/>
<sequence length="61" mass="6971">ELRTCLFQNSAAFGVFGVEWLNGAIRQRISVHSRMMAQDIFRILSIAFIKESKGEAERQVN</sequence>
<reference evidence="1" key="1">
    <citation type="submission" date="2017-05" db="UniProtKB">
        <authorList>
            <consortium name="EnsemblMetazoa"/>
        </authorList>
    </citation>
    <scope>IDENTIFICATION</scope>
</reference>
<protein>
    <submittedName>
        <fullName evidence="1">Uncharacterized protein</fullName>
    </submittedName>
</protein>
<evidence type="ECO:0000313" key="1">
    <source>
        <dbReference type="EnsemblMetazoa" id="Aqu2.1.22574_001"/>
    </source>
</evidence>
<dbReference type="InParanoid" id="A0A1X7U4W2"/>
<proteinExistence type="predicted"/>